<dbReference type="EMBL" id="CP035467">
    <property type="protein sequence ID" value="QCW83196.1"/>
    <property type="molecule type" value="Genomic_DNA"/>
</dbReference>
<dbReference type="AlphaFoldDB" id="A0A4P9UU57"/>
<evidence type="ECO:0000259" key="8">
    <source>
        <dbReference type="PROSITE" id="PS50110"/>
    </source>
</evidence>
<feature type="modified residue" description="4-aspartylphosphate" evidence="6">
    <location>
        <position position="51"/>
    </location>
</feature>
<evidence type="ECO:0000256" key="5">
    <source>
        <dbReference type="ARBA" id="ARBA00023163"/>
    </source>
</evidence>
<dbReference type="InterPro" id="IPR001789">
    <property type="entry name" value="Sig_transdc_resp-reg_receiver"/>
</dbReference>
<keyword evidence="3" id="KW-0805">Transcription regulation</keyword>
<accession>A0A4P9UU57</accession>
<dbReference type="KEGG" id="mbur:EQU24_13820"/>
<feature type="domain" description="OmpR/PhoB-type" evidence="9">
    <location>
        <begin position="124"/>
        <end position="220"/>
    </location>
</feature>
<name>A0A4P9UU57_METBY</name>
<reference evidence="11" key="1">
    <citation type="journal article" date="2019" name="J. Bacteriol.">
        <title>A Mutagenic Screen Identifies a TonB-Dependent Receptor Required for the Lanthanide Metal Switch in the Type I Methanotroph 'Methylotuvimicrobium buryatense' 5GB1C.</title>
        <authorList>
            <person name="Groom J.D."/>
            <person name="Ford S.M."/>
            <person name="Pesesky M.W."/>
            <person name="Lidstrom M.E."/>
        </authorList>
    </citation>
    <scope>NUCLEOTIDE SEQUENCE [LARGE SCALE GENOMIC DNA]</scope>
    <source>
        <strain evidence="11">5GB1C</strain>
    </source>
</reference>
<dbReference type="GO" id="GO:0032993">
    <property type="term" value="C:protein-DNA complex"/>
    <property type="evidence" value="ECO:0007669"/>
    <property type="project" value="TreeGrafter"/>
</dbReference>
<dbReference type="InterPro" id="IPR011006">
    <property type="entry name" value="CheY-like_superfamily"/>
</dbReference>
<dbReference type="FunFam" id="3.40.50.2300:FF:000002">
    <property type="entry name" value="DNA-binding response regulator PhoP"/>
    <property type="match status" value="1"/>
</dbReference>
<dbReference type="GO" id="GO:0000156">
    <property type="term" value="F:phosphorelay response regulator activity"/>
    <property type="evidence" value="ECO:0007669"/>
    <property type="project" value="TreeGrafter"/>
</dbReference>
<dbReference type="PROSITE" id="PS50110">
    <property type="entry name" value="RESPONSE_REGULATORY"/>
    <property type="match status" value="1"/>
</dbReference>
<evidence type="ECO:0000256" key="7">
    <source>
        <dbReference type="PROSITE-ProRule" id="PRU01091"/>
    </source>
</evidence>
<evidence type="ECO:0000256" key="4">
    <source>
        <dbReference type="ARBA" id="ARBA00023125"/>
    </source>
</evidence>
<feature type="DNA-binding region" description="OmpR/PhoB-type" evidence="7">
    <location>
        <begin position="124"/>
        <end position="220"/>
    </location>
</feature>
<sequence length="224" mass="25611">MKILIVEDDAVLADGLTYTLTQSGYDVSCAQTGAYAQGLLLAQDFDLVILDLGLPDMDGSEVLWKLRQRKNAVPVLILTARDAMSDRINELKRGADDYMVKPFDCRELESRIHALIRRSYCDFNQHIVIGRLTLDTLQHQILVDDQPLNLLQREYDVLETLMLQAGYVVSKDKIAQRLSTSEDELTDNAIEVYIHRLRKRIKPFGNNIRTIRGLGYLLENWSDE</sequence>
<dbReference type="PANTHER" id="PTHR48111">
    <property type="entry name" value="REGULATOR OF RPOS"/>
    <property type="match status" value="1"/>
</dbReference>
<keyword evidence="11" id="KW-1185">Reference proteome</keyword>
<gene>
    <name evidence="10" type="ORF">EQU24_13820</name>
</gene>
<dbReference type="PROSITE" id="PS51755">
    <property type="entry name" value="OMPR_PHOB"/>
    <property type="match status" value="1"/>
</dbReference>
<dbReference type="OrthoDB" id="9802426at2"/>
<protein>
    <submittedName>
        <fullName evidence="10">Response regulator</fullName>
    </submittedName>
</protein>
<dbReference type="Gene3D" id="3.40.50.2300">
    <property type="match status" value="1"/>
</dbReference>
<dbReference type="Pfam" id="PF00072">
    <property type="entry name" value="Response_reg"/>
    <property type="match status" value="1"/>
</dbReference>
<keyword evidence="1 6" id="KW-0597">Phosphoprotein</keyword>
<dbReference type="Gene3D" id="1.10.10.10">
    <property type="entry name" value="Winged helix-like DNA-binding domain superfamily/Winged helix DNA-binding domain"/>
    <property type="match status" value="1"/>
</dbReference>
<dbReference type="CDD" id="cd00383">
    <property type="entry name" value="trans_reg_C"/>
    <property type="match status" value="1"/>
</dbReference>
<evidence type="ECO:0000313" key="11">
    <source>
        <dbReference type="Proteomes" id="UP000305881"/>
    </source>
</evidence>
<dbReference type="STRING" id="675511.GCA_000341735_00283"/>
<dbReference type="GO" id="GO:0005829">
    <property type="term" value="C:cytosol"/>
    <property type="evidence" value="ECO:0007669"/>
    <property type="project" value="TreeGrafter"/>
</dbReference>
<evidence type="ECO:0000256" key="2">
    <source>
        <dbReference type="ARBA" id="ARBA00023012"/>
    </source>
</evidence>
<keyword evidence="2" id="KW-0902">Two-component regulatory system</keyword>
<evidence type="ECO:0000256" key="3">
    <source>
        <dbReference type="ARBA" id="ARBA00023015"/>
    </source>
</evidence>
<dbReference type="RefSeq" id="WP_017838935.1">
    <property type="nucleotide sequence ID" value="NZ_CP035467.1"/>
</dbReference>
<dbReference type="InterPro" id="IPR001867">
    <property type="entry name" value="OmpR/PhoB-type_DNA-bd"/>
</dbReference>
<dbReference type="SMART" id="SM00448">
    <property type="entry name" value="REC"/>
    <property type="match status" value="1"/>
</dbReference>
<keyword evidence="4 7" id="KW-0238">DNA-binding</keyword>
<evidence type="ECO:0000259" key="9">
    <source>
        <dbReference type="PROSITE" id="PS51755"/>
    </source>
</evidence>
<evidence type="ECO:0000256" key="1">
    <source>
        <dbReference type="ARBA" id="ARBA00022553"/>
    </source>
</evidence>
<dbReference type="GO" id="GO:0000976">
    <property type="term" value="F:transcription cis-regulatory region binding"/>
    <property type="evidence" value="ECO:0007669"/>
    <property type="project" value="TreeGrafter"/>
</dbReference>
<dbReference type="InterPro" id="IPR036388">
    <property type="entry name" value="WH-like_DNA-bd_sf"/>
</dbReference>
<dbReference type="Pfam" id="PF00486">
    <property type="entry name" value="Trans_reg_C"/>
    <property type="match status" value="1"/>
</dbReference>
<dbReference type="GO" id="GO:0006355">
    <property type="term" value="P:regulation of DNA-templated transcription"/>
    <property type="evidence" value="ECO:0007669"/>
    <property type="project" value="InterPro"/>
</dbReference>
<evidence type="ECO:0000256" key="6">
    <source>
        <dbReference type="PROSITE-ProRule" id="PRU00169"/>
    </source>
</evidence>
<keyword evidence="5" id="KW-0804">Transcription</keyword>
<proteinExistence type="predicted"/>
<dbReference type="SUPFAM" id="SSF52172">
    <property type="entry name" value="CheY-like"/>
    <property type="match status" value="1"/>
</dbReference>
<dbReference type="PANTHER" id="PTHR48111:SF67">
    <property type="entry name" value="TRANSCRIPTIONAL REGULATORY PROTEIN TCTD"/>
    <property type="match status" value="1"/>
</dbReference>
<dbReference type="InterPro" id="IPR039420">
    <property type="entry name" value="WalR-like"/>
</dbReference>
<organism evidence="10 11">
    <name type="scientific">Methylotuvimicrobium buryatense</name>
    <name type="common">Methylomicrobium buryatense</name>
    <dbReference type="NCBI Taxonomy" id="95641"/>
    <lineage>
        <taxon>Bacteria</taxon>
        <taxon>Pseudomonadati</taxon>
        <taxon>Pseudomonadota</taxon>
        <taxon>Gammaproteobacteria</taxon>
        <taxon>Methylococcales</taxon>
        <taxon>Methylococcaceae</taxon>
        <taxon>Methylotuvimicrobium</taxon>
    </lineage>
</organism>
<evidence type="ECO:0000313" key="10">
    <source>
        <dbReference type="EMBL" id="QCW83196.1"/>
    </source>
</evidence>
<dbReference type="CDD" id="cd17624">
    <property type="entry name" value="REC_OmpR_PmrA-like"/>
    <property type="match status" value="1"/>
</dbReference>
<feature type="domain" description="Response regulatory" evidence="8">
    <location>
        <begin position="2"/>
        <end position="116"/>
    </location>
</feature>
<dbReference type="Proteomes" id="UP000305881">
    <property type="component" value="Chromosome"/>
</dbReference>
<dbReference type="SMART" id="SM00862">
    <property type="entry name" value="Trans_reg_C"/>
    <property type="match status" value="1"/>
</dbReference>